<name>A0A078M3X9_9STAP</name>
<gene>
    <name evidence="6" type="primary">rssA</name>
    <name evidence="6" type="ORF">BN1048_01173</name>
</gene>
<dbReference type="GO" id="GO:0016787">
    <property type="term" value="F:hydrolase activity"/>
    <property type="evidence" value="ECO:0007669"/>
    <property type="project" value="UniProtKB-UniRule"/>
</dbReference>
<dbReference type="InterPro" id="IPR002641">
    <property type="entry name" value="PNPLA_dom"/>
</dbReference>
<dbReference type="Gene3D" id="3.40.1090.10">
    <property type="entry name" value="Cytosolic phospholipase A2 catalytic domain"/>
    <property type="match status" value="2"/>
</dbReference>
<evidence type="ECO:0000256" key="3">
    <source>
        <dbReference type="ARBA" id="ARBA00023098"/>
    </source>
</evidence>
<dbReference type="Proteomes" id="UP000044136">
    <property type="component" value="Unassembled WGS sequence"/>
</dbReference>
<feature type="short sequence motif" description="GXSXG" evidence="4">
    <location>
        <begin position="37"/>
        <end position="41"/>
    </location>
</feature>
<evidence type="ECO:0000313" key="6">
    <source>
        <dbReference type="EMBL" id="CEA00959.1"/>
    </source>
</evidence>
<evidence type="ECO:0000256" key="2">
    <source>
        <dbReference type="ARBA" id="ARBA00022963"/>
    </source>
</evidence>
<dbReference type="CDD" id="cd07208">
    <property type="entry name" value="Pat_hypo_Ecoli_yjju_like"/>
    <property type="match status" value="1"/>
</dbReference>
<dbReference type="SUPFAM" id="SSF52151">
    <property type="entry name" value="FabD/lysophospholipase-like"/>
    <property type="match status" value="1"/>
</dbReference>
<sequence length="282" mass="32094">MNDTGLVLEGGGMRGLYTAGVLEYFAQHDIHFPYIIGVSAGACMAASYLSEQQGRNRTVSIDFVNDKRYLSFSNFIRKGELFGMDFIFDEIPNNIVPLDVKKIINGPDEFVVVTTNCETGEPMYFYKEDYDEKTLGKLLRASSSIPFFADAVEHEGRYMLDGGIVDPLPIIKAESDGYAKNVVVLTKPKGYYKKQSRMSTMINYKKYPKVDERMKVRYKHYNERLDYIFEQEKTGNIIVIAPSEDSGVGRTTRNKEKLENLYELGYKDAAEKFEAVKSLMNV</sequence>
<evidence type="ECO:0000259" key="5">
    <source>
        <dbReference type="PROSITE" id="PS51635"/>
    </source>
</evidence>
<dbReference type="PANTHER" id="PTHR14226:SF25">
    <property type="entry name" value="PHOSPHOESTERASE"/>
    <property type="match status" value="1"/>
</dbReference>
<evidence type="ECO:0000256" key="1">
    <source>
        <dbReference type="ARBA" id="ARBA00022801"/>
    </source>
</evidence>
<accession>A0A078M3X9</accession>
<keyword evidence="1 4" id="KW-0378">Hydrolase</keyword>
<keyword evidence="7" id="KW-1185">Reference proteome</keyword>
<dbReference type="RefSeq" id="WP_035809374.1">
    <property type="nucleotide sequence ID" value="NZ_CCSE01000001.1"/>
</dbReference>
<feature type="active site" description="Proton acceptor" evidence="4">
    <location>
        <position position="161"/>
    </location>
</feature>
<evidence type="ECO:0000256" key="4">
    <source>
        <dbReference type="PROSITE-ProRule" id="PRU01161"/>
    </source>
</evidence>
<organism evidence="6 7">
    <name type="scientific">Jeotgalicoccus saudimassiliensis</name>
    <dbReference type="NCBI Taxonomy" id="1461582"/>
    <lineage>
        <taxon>Bacteria</taxon>
        <taxon>Bacillati</taxon>
        <taxon>Bacillota</taxon>
        <taxon>Bacilli</taxon>
        <taxon>Bacillales</taxon>
        <taxon>Staphylococcaceae</taxon>
        <taxon>Jeotgalicoccus</taxon>
    </lineage>
</organism>
<dbReference type="eggNOG" id="COG4667">
    <property type="taxonomic scope" value="Bacteria"/>
</dbReference>
<dbReference type="InterPro" id="IPR037483">
    <property type="entry name" value="YjjU-like"/>
</dbReference>
<evidence type="ECO:0000313" key="7">
    <source>
        <dbReference type="Proteomes" id="UP000044136"/>
    </source>
</evidence>
<keyword evidence="3 4" id="KW-0443">Lipid metabolism</keyword>
<feature type="domain" description="PNPLA" evidence="5">
    <location>
        <begin position="6"/>
        <end position="174"/>
    </location>
</feature>
<reference evidence="6 7" key="1">
    <citation type="submission" date="2014-07" db="EMBL/GenBank/DDBJ databases">
        <authorList>
            <person name="Urmite Genomes Urmite Genomes"/>
        </authorList>
    </citation>
    <scope>NUCLEOTIDE SEQUENCE [LARGE SCALE GENOMIC DNA]</scope>
    <source>
        <strain evidence="6 7">13MG44_air</strain>
    </source>
</reference>
<feature type="short sequence motif" description="GXGXXG" evidence="4">
    <location>
        <begin position="10"/>
        <end position="15"/>
    </location>
</feature>
<keyword evidence="2 4" id="KW-0442">Lipid degradation</keyword>
<dbReference type="STRING" id="1461582.BN1048_01173"/>
<dbReference type="OrthoDB" id="9802424at2"/>
<dbReference type="Pfam" id="PF01734">
    <property type="entry name" value="Patatin"/>
    <property type="match status" value="1"/>
</dbReference>
<feature type="short sequence motif" description="DGA/G" evidence="4">
    <location>
        <begin position="161"/>
        <end position="163"/>
    </location>
</feature>
<dbReference type="InterPro" id="IPR045943">
    <property type="entry name" value="DUF6363"/>
</dbReference>
<dbReference type="InterPro" id="IPR050301">
    <property type="entry name" value="NTE"/>
</dbReference>
<feature type="active site" description="Nucleophile" evidence="4">
    <location>
        <position position="39"/>
    </location>
</feature>
<dbReference type="InterPro" id="IPR016035">
    <property type="entry name" value="Acyl_Trfase/lysoPLipase"/>
</dbReference>
<dbReference type="HOGENOM" id="CLU_048271_1_0_9"/>
<dbReference type="AlphaFoldDB" id="A0A078M3X9"/>
<dbReference type="EMBL" id="CCSE01000001">
    <property type="protein sequence ID" value="CEA00959.1"/>
    <property type="molecule type" value="Genomic_DNA"/>
</dbReference>
<dbReference type="PANTHER" id="PTHR14226">
    <property type="entry name" value="NEUROPATHY TARGET ESTERASE/SWISS CHEESE D.MELANOGASTER"/>
    <property type="match status" value="1"/>
</dbReference>
<dbReference type="PROSITE" id="PS51635">
    <property type="entry name" value="PNPLA"/>
    <property type="match status" value="1"/>
</dbReference>
<dbReference type="GO" id="GO:0016042">
    <property type="term" value="P:lipid catabolic process"/>
    <property type="evidence" value="ECO:0007669"/>
    <property type="project" value="UniProtKB-UniRule"/>
</dbReference>
<dbReference type="Pfam" id="PF19890">
    <property type="entry name" value="DUF6363"/>
    <property type="match status" value="1"/>
</dbReference>
<protein>
    <submittedName>
        <fullName evidence="6">NTE family protein RssA</fullName>
    </submittedName>
</protein>
<proteinExistence type="predicted"/>